<dbReference type="Gene3D" id="1.10.275.60">
    <property type="match status" value="1"/>
</dbReference>
<keyword evidence="1 4" id="KW-0658">Purine biosynthesis</keyword>
<dbReference type="eggNOG" id="COG0015">
    <property type="taxonomic scope" value="Bacteria"/>
</dbReference>
<dbReference type="CDD" id="cd03302">
    <property type="entry name" value="Adenylsuccinate_lyase_2"/>
    <property type="match status" value="1"/>
</dbReference>
<keyword evidence="2 4" id="KW-0456">Lyase</keyword>
<dbReference type="PANTHER" id="PTHR43172">
    <property type="entry name" value="ADENYLOSUCCINATE LYASE"/>
    <property type="match status" value="1"/>
</dbReference>
<dbReference type="GO" id="GO:0006189">
    <property type="term" value="P:'de novo' IMP biosynthetic process"/>
    <property type="evidence" value="ECO:0007669"/>
    <property type="project" value="UniProtKB-UniPathway"/>
</dbReference>
<dbReference type="FunFam" id="1.10.275.60:FF:000001">
    <property type="entry name" value="Adenylosuccinate lyase"/>
    <property type="match status" value="1"/>
</dbReference>
<dbReference type="SMART" id="SM00998">
    <property type="entry name" value="ADSL_C"/>
    <property type="match status" value="1"/>
</dbReference>
<dbReference type="GO" id="GO:0005829">
    <property type="term" value="C:cytosol"/>
    <property type="evidence" value="ECO:0007669"/>
    <property type="project" value="TreeGrafter"/>
</dbReference>
<dbReference type="PRINTS" id="PR00149">
    <property type="entry name" value="FUMRATELYASE"/>
</dbReference>
<accession>B7CAN3</accession>
<dbReference type="InterPro" id="IPR022761">
    <property type="entry name" value="Fumarate_lyase_N"/>
</dbReference>
<comment type="catalytic activity">
    <reaction evidence="4">
        <text>N(6)-(1,2-dicarboxyethyl)-AMP = fumarate + AMP</text>
        <dbReference type="Rhea" id="RHEA:16853"/>
        <dbReference type="ChEBI" id="CHEBI:29806"/>
        <dbReference type="ChEBI" id="CHEBI:57567"/>
        <dbReference type="ChEBI" id="CHEBI:456215"/>
        <dbReference type="EC" id="4.3.2.2"/>
    </reaction>
</comment>
<dbReference type="Proteomes" id="UP000004315">
    <property type="component" value="Unassembled WGS sequence"/>
</dbReference>
<dbReference type="InterPro" id="IPR008948">
    <property type="entry name" value="L-Aspartase-like"/>
</dbReference>
<dbReference type="InterPro" id="IPR020557">
    <property type="entry name" value="Fumarate_lyase_CS"/>
</dbReference>
<evidence type="ECO:0000313" key="6">
    <source>
        <dbReference type="EMBL" id="EEC90214.1"/>
    </source>
</evidence>
<dbReference type="Pfam" id="PF00206">
    <property type="entry name" value="Lyase_1"/>
    <property type="match status" value="1"/>
</dbReference>
<reference evidence="6 7" key="1">
    <citation type="submission" date="2008-11" db="EMBL/GenBank/DDBJ databases">
        <title>Draft genome sequence of Eubacterium biforme (DSM 3989).</title>
        <authorList>
            <person name="Sudarsanam P."/>
            <person name="Ley R."/>
            <person name="Guruge J."/>
            <person name="Turnbaugh P.J."/>
            <person name="Mahowald M."/>
            <person name="Liep D."/>
            <person name="Gordon J."/>
        </authorList>
    </citation>
    <scope>NUCLEOTIDE SEQUENCE [LARGE SCALE GENOMIC DNA]</scope>
    <source>
        <strain evidence="6 7">DSM 3989</strain>
    </source>
</reference>
<dbReference type="STRING" id="518637.EUBIFOR_01254"/>
<dbReference type="GO" id="GO:0044208">
    <property type="term" value="P:'de novo' AMP biosynthetic process"/>
    <property type="evidence" value="ECO:0007669"/>
    <property type="project" value="UniProtKB-UniPathway"/>
</dbReference>
<comment type="pathway">
    <text evidence="4">Purine metabolism; AMP biosynthesis via de novo pathway; AMP from IMP: step 2/2.</text>
</comment>
<evidence type="ECO:0000256" key="2">
    <source>
        <dbReference type="ARBA" id="ARBA00023239"/>
    </source>
</evidence>
<comment type="catalytic activity">
    <reaction evidence="4">
        <text>(2S)-2-[5-amino-1-(5-phospho-beta-D-ribosyl)imidazole-4-carboxamido]succinate = 5-amino-1-(5-phospho-beta-D-ribosyl)imidazole-4-carboxamide + fumarate</text>
        <dbReference type="Rhea" id="RHEA:23920"/>
        <dbReference type="ChEBI" id="CHEBI:29806"/>
        <dbReference type="ChEBI" id="CHEBI:58443"/>
        <dbReference type="ChEBI" id="CHEBI:58475"/>
        <dbReference type="EC" id="4.3.2.2"/>
    </reaction>
</comment>
<dbReference type="UniPathway" id="UPA00075">
    <property type="reaction ID" value="UER00336"/>
</dbReference>
<evidence type="ECO:0000256" key="3">
    <source>
        <dbReference type="NCBIfam" id="TIGR00928"/>
    </source>
</evidence>
<dbReference type="PROSITE" id="PS00163">
    <property type="entry name" value="FUMARATE_LYASES"/>
    <property type="match status" value="1"/>
</dbReference>
<dbReference type="AlphaFoldDB" id="B7CAN3"/>
<dbReference type="SUPFAM" id="SSF48557">
    <property type="entry name" value="L-aspartase-like"/>
    <property type="match status" value="1"/>
</dbReference>
<dbReference type="Gene3D" id="1.10.40.30">
    <property type="entry name" value="Fumarase/aspartase (C-terminal domain)"/>
    <property type="match status" value="1"/>
</dbReference>
<dbReference type="GO" id="GO:0004018">
    <property type="term" value="F:N6-(1,2-dicarboxyethyl)AMP AMP-lyase (fumarate-forming) activity"/>
    <property type="evidence" value="ECO:0007669"/>
    <property type="project" value="UniProtKB-UniRule"/>
</dbReference>
<evidence type="ECO:0000256" key="1">
    <source>
        <dbReference type="ARBA" id="ARBA00022755"/>
    </source>
</evidence>
<dbReference type="NCBIfam" id="TIGR00928">
    <property type="entry name" value="purB"/>
    <property type="match status" value="1"/>
</dbReference>
<dbReference type="GO" id="GO:0070626">
    <property type="term" value="F:(S)-2-(5-amino-1-(5-phospho-D-ribosyl)imidazole-4-carboxamido) succinate lyase (fumarate-forming) activity"/>
    <property type="evidence" value="ECO:0007669"/>
    <property type="project" value="TreeGrafter"/>
</dbReference>
<dbReference type="Gene3D" id="1.20.200.10">
    <property type="entry name" value="Fumarase/aspartase (Central domain)"/>
    <property type="match status" value="1"/>
</dbReference>
<evidence type="ECO:0000259" key="5">
    <source>
        <dbReference type="SMART" id="SM00998"/>
    </source>
</evidence>
<dbReference type="EC" id="4.3.2.2" evidence="3 4"/>
<organism evidence="6 7">
    <name type="scientific">Holdemanella biformis DSM 3989</name>
    <dbReference type="NCBI Taxonomy" id="518637"/>
    <lineage>
        <taxon>Bacteria</taxon>
        <taxon>Bacillati</taxon>
        <taxon>Bacillota</taxon>
        <taxon>Erysipelotrichia</taxon>
        <taxon>Erysipelotrichales</taxon>
        <taxon>Erysipelotrichaceae</taxon>
        <taxon>Holdemanella</taxon>
    </lineage>
</organism>
<comment type="similarity">
    <text evidence="4">Belongs to the lyase 1 family. Adenylosuccinate lyase subfamily.</text>
</comment>
<evidence type="ECO:0000256" key="4">
    <source>
        <dbReference type="RuleBase" id="RU361172"/>
    </source>
</evidence>
<dbReference type="Pfam" id="PF10397">
    <property type="entry name" value="ADSL_C"/>
    <property type="match status" value="1"/>
</dbReference>
<protein>
    <recommendedName>
        <fullName evidence="3 4">Adenylosuccinate lyase</fullName>
        <shortName evidence="4">ASL</shortName>
        <ecNumber evidence="3 4">4.3.2.2</ecNumber>
    </recommendedName>
    <alternativeName>
        <fullName evidence="4">Adenylosuccinase</fullName>
    </alternativeName>
</protein>
<dbReference type="InterPro" id="IPR019468">
    <property type="entry name" value="AdenyloSucc_lyase_C"/>
</dbReference>
<dbReference type="UniPathway" id="UPA00074">
    <property type="reaction ID" value="UER00132"/>
</dbReference>
<sequence>MEQMNEYYQSPLSQRYASKEMQALFSNDKKFTTWRRLWIALAESEKELGLDITEEQIEELKAHALDINYDVAKAREKEVRHDVMSHVYAYGVQCPKAKGIIHLGATSCYVGDNTDLIIMHEALELVQKKIVNVLEKLGEFALKYKDMPCLAFTHFQPAQPTTVGKRASLWAQDLYMDYVEIQHLLDNKKLLGCKGTTGTQASFMELFEGDTDKVKALDKKICEKLGYDQYFAVSGQTYTRKYDTQVLQVLVQIAQSAHKFSNDIRLLQHMKEIEEPFEKSQIGSSAMAYKRNPMRSERMAALANYIIADSINPAITASTQWFERTLDDSANKRISIAEAFLATDGLLDLYLNVSDGLVVYPKVVEANLLKELPFMATENIMMDAVKAGGDRQELHELIRQHSMAAGRVVKEEGKPNDLIDRIAQDPKFGMTKEQILSIMKPENFVGRSVQQTEEFFKDFIDPILAKEKDALGMQAAINV</sequence>
<keyword evidence="7" id="KW-1185">Reference proteome</keyword>
<name>B7CAN3_9FIRM</name>
<proteinExistence type="inferred from homology"/>
<comment type="pathway">
    <text evidence="4">Purine metabolism; IMP biosynthesis via de novo pathway; 5-amino-1-(5-phospho-D-ribosyl)imidazole-4-carboxamide from 5-amino-1-(5-phospho-D-ribosyl)imidazole-4-carboxylate: step 2/2.</text>
</comment>
<evidence type="ECO:0000313" key="7">
    <source>
        <dbReference type="Proteomes" id="UP000004315"/>
    </source>
</evidence>
<comment type="caution">
    <text evidence="6">The sequence shown here is derived from an EMBL/GenBank/DDBJ whole genome shotgun (WGS) entry which is preliminary data.</text>
</comment>
<dbReference type="EMBL" id="ABYT01000068">
    <property type="protein sequence ID" value="EEC90214.1"/>
    <property type="molecule type" value="Genomic_DNA"/>
</dbReference>
<dbReference type="HOGENOM" id="CLU_030949_1_1_9"/>
<feature type="domain" description="Adenylosuccinate lyase C-terminal" evidence="5">
    <location>
        <begin position="372"/>
        <end position="456"/>
    </location>
</feature>
<dbReference type="PANTHER" id="PTHR43172:SF1">
    <property type="entry name" value="ADENYLOSUCCINATE LYASE"/>
    <property type="match status" value="1"/>
</dbReference>
<dbReference type="InterPro" id="IPR000362">
    <property type="entry name" value="Fumarate_lyase_fam"/>
</dbReference>
<dbReference type="InterPro" id="IPR004769">
    <property type="entry name" value="Pur_lyase"/>
</dbReference>
<gene>
    <name evidence="6" type="primary">purB</name>
    <name evidence="6" type="ORF">EUBIFOR_01254</name>
</gene>